<name>A0A540KSN8_MALBA</name>
<dbReference type="AlphaFoldDB" id="A0A540KSN8"/>
<evidence type="ECO:0000256" key="4">
    <source>
        <dbReference type="ARBA" id="ARBA00022833"/>
    </source>
</evidence>
<dbReference type="PANTHER" id="PTHR24203:SF86">
    <property type="entry name" value="PROTEASOME 26S SUBUNIT, NON-ATPASE 10"/>
    <property type="match status" value="1"/>
</dbReference>
<keyword evidence="5 6" id="KW-0040">ANK repeat</keyword>
<proteinExistence type="predicted"/>
<dbReference type="PROSITE" id="PS50102">
    <property type="entry name" value="RRM"/>
    <property type="match status" value="1"/>
</dbReference>
<gene>
    <name evidence="12" type="ORF">C1H46_037295</name>
</gene>
<dbReference type="Gene3D" id="3.30.70.330">
    <property type="match status" value="1"/>
</dbReference>
<dbReference type="EMBL" id="VIEB01000979">
    <property type="protein sequence ID" value="TQD77159.1"/>
    <property type="molecule type" value="Genomic_DNA"/>
</dbReference>
<evidence type="ECO:0000256" key="1">
    <source>
        <dbReference type="ARBA" id="ARBA00022723"/>
    </source>
</evidence>
<evidence type="ECO:0000259" key="10">
    <source>
        <dbReference type="PROSITE" id="PS50102"/>
    </source>
</evidence>
<evidence type="ECO:0000313" key="12">
    <source>
        <dbReference type="EMBL" id="TQD77159.1"/>
    </source>
</evidence>
<dbReference type="PROSITE" id="PS50088">
    <property type="entry name" value="ANK_REPEAT"/>
    <property type="match status" value="1"/>
</dbReference>
<comment type="caution">
    <text evidence="12">The sequence shown here is derived from an EMBL/GenBank/DDBJ whole genome shotgun (WGS) entry which is preliminary data.</text>
</comment>
<dbReference type="InterPro" id="IPR036770">
    <property type="entry name" value="Ankyrin_rpt-contain_sf"/>
</dbReference>
<evidence type="ECO:0000256" key="5">
    <source>
        <dbReference type="ARBA" id="ARBA00023043"/>
    </source>
</evidence>
<dbReference type="SMART" id="SM00360">
    <property type="entry name" value="RRM"/>
    <property type="match status" value="1"/>
</dbReference>
<reference evidence="12 13" key="1">
    <citation type="journal article" date="2019" name="G3 (Bethesda)">
        <title>Sequencing of a Wild Apple (Malus baccata) Genome Unravels the Differences Between Cultivated and Wild Apple Species Regarding Disease Resistance and Cold Tolerance.</title>
        <authorList>
            <person name="Chen X."/>
        </authorList>
    </citation>
    <scope>NUCLEOTIDE SEQUENCE [LARGE SCALE GENOMIC DNA]</scope>
    <source>
        <strain evidence="13">cv. Shandingzi</strain>
        <tissue evidence="12">Leaves</tissue>
    </source>
</reference>
<sequence>MDLEIQNFGATELLTNSLPKCTYFSYNHDENVASKAGDDLRSAKSERFDFVESESLLINSVFRDNKAQLVTHAKRFAEASGEAIDRSTVLKLLHLCCNFDSPECASALLAGELGATPLVNELDDSGKSALHTAALAHAARCVEVLLKKHARTGLTTRDGRAQLALDLSLSNSRILWLLIKHGARVSQRNKLGLTSFHIAAGSGNTEALQVLLLEDPEGVQYKTEIKETPLFFAVRNDNMECAELLLSWGANSEILNLRRQRPIDLTNSQDMRFMLLNPTSVSLNTNQHKCHACSRVNEAFSSTCEALLTMQCEDTATESSKAEICKYFDSSRGCVRGSKCFYSHDVEEHRKVKHEAAHNHSPVDKALALNRIFIGGLPPSVDSDSLGKFFEKEFGPVEDAIVILAQMENKTHSRGFGFVTFKEEKSVSAAVQAHYITMAGKPVEIKSLIPKLAAESVKMALRHQEQKNCNCQSPLPAKVLSNEMIMEANKPKQVEAGGDSKCLQDLPMDDVGDSKCLQDLPTDDVGNSKCLQDIPTDDVGDPKCVRDIPTTDGGDSKRLQEFSVDDPAGNFGHPKEKPSSGNPEVTSGKETTSHWEHSTVLQFLKPDPVFHGRKDYDVQEVRGQLVANTGSTKPSDPQRHLVLEALTRKRNKSSGFFLREFDFYKNYKESILEGKCFACNQNQMSWANFPCQHLLWCSDCKVRAILAAGDSVHKCVVCDAQVHKLISLPRNDEFLPMPPGLFRTPFVQKTSPLMTGNR</sequence>
<dbReference type="Proteomes" id="UP000315295">
    <property type="component" value="Unassembled WGS sequence"/>
</dbReference>
<evidence type="ECO:0000313" key="13">
    <source>
        <dbReference type="Proteomes" id="UP000315295"/>
    </source>
</evidence>
<dbReference type="GO" id="GO:0003723">
    <property type="term" value="F:RNA binding"/>
    <property type="evidence" value="ECO:0007669"/>
    <property type="project" value="UniProtKB-UniRule"/>
</dbReference>
<evidence type="ECO:0000256" key="6">
    <source>
        <dbReference type="PROSITE-ProRule" id="PRU00023"/>
    </source>
</evidence>
<dbReference type="InterPro" id="IPR013083">
    <property type="entry name" value="Znf_RING/FYVE/PHD"/>
</dbReference>
<evidence type="ECO:0000256" key="9">
    <source>
        <dbReference type="SAM" id="MobiDB-lite"/>
    </source>
</evidence>
<dbReference type="SUPFAM" id="SSF90229">
    <property type="entry name" value="CCCH zinc finger"/>
    <property type="match status" value="1"/>
</dbReference>
<keyword evidence="4 8" id="KW-0862">Zinc</keyword>
<dbReference type="STRING" id="106549.A0A540KSN8"/>
<keyword evidence="7" id="KW-0694">RNA-binding</keyword>
<evidence type="ECO:0000256" key="8">
    <source>
        <dbReference type="PROSITE-ProRule" id="PRU00723"/>
    </source>
</evidence>
<evidence type="ECO:0008006" key="14">
    <source>
        <dbReference type="Google" id="ProtNLM"/>
    </source>
</evidence>
<accession>A0A540KSN8</accession>
<dbReference type="InterPro" id="IPR000571">
    <property type="entry name" value="Znf_CCCH"/>
</dbReference>
<keyword evidence="13" id="KW-1185">Reference proteome</keyword>
<organism evidence="12 13">
    <name type="scientific">Malus baccata</name>
    <name type="common">Siberian crab apple</name>
    <name type="synonym">Pyrus baccata</name>
    <dbReference type="NCBI Taxonomy" id="106549"/>
    <lineage>
        <taxon>Eukaryota</taxon>
        <taxon>Viridiplantae</taxon>
        <taxon>Streptophyta</taxon>
        <taxon>Embryophyta</taxon>
        <taxon>Tracheophyta</taxon>
        <taxon>Spermatophyta</taxon>
        <taxon>Magnoliopsida</taxon>
        <taxon>eudicotyledons</taxon>
        <taxon>Gunneridae</taxon>
        <taxon>Pentapetalae</taxon>
        <taxon>rosids</taxon>
        <taxon>fabids</taxon>
        <taxon>Rosales</taxon>
        <taxon>Rosaceae</taxon>
        <taxon>Amygdaloideae</taxon>
        <taxon>Maleae</taxon>
        <taxon>Malus</taxon>
    </lineage>
</organism>
<dbReference type="GO" id="GO:0008270">
    <property type="term" value="F:zinc ion binding"/>
    <property type="evidence" value="ECO:0007669"/>
    <property type="project" value="UniProtKB-KW"/>
</dbReference>
<dbReference type="Pfam" id="PF00076">
    <property type="entry name" value="RRM_1"/>
    <property type="match status" value="1"/>
</dbReference>
<dbReference type="InterPro" id="IPR012677">
    <property type="entry name" value="Nucleotide-bd_a/b_plait_sf"/>
</dbReference>
<keyword evidence="1 8" id="KW-0479">Metal-binding</keyword>
<evidence type="ECO:0000256" key="3">
    <source>
        <dbReference type="ARBA" id="ARBA00022771"/>
    </source>
</evidence>
<dbReference type="GO" id="GO:0010468">
    <property type="term" value="P:regulation of gene expression"/>
    <property type="evidence" value="ECO:0007669"/>
    <property type="project" value="UniProtKB-ARBA"/>
</dbReference>
<dbReference type="PROSITE" id="PS50103">
    <property type="entry name" value="ZF_C3H1"/>
    <property type="match status" value="1"/>
</dbReference>
<feature type="domain" description="RRM" evidence="10">
    <location>
        <begin position="370"/>
        <end position="455"/>
    </location>
</feature>
<dbReference type="InterPro" id="IPR035979">
    <property type="entry name" value="RBD_domain_sf"/>
</dbReference>
<feature type="zinc finger region" description="C3H1-type" evidence="8">
    <location>
        <begin position="319"/>
        <end position="347"/>
    </location>
</feature>
<dbReference type="InterPro" id="IPR002110">
    <property type="entry name" value="Ankyrin_rpt"/>
</dbReference>
<evidence type="ECO:0000256" key="2">
    <source>
        <dbReference type="ARBA" id="ARBA00022737"/>
    </source>
</evidence>
<keyword evidence="3 8" id="KW-0863">Zinc-finger</keyword>
<dbReference type="PANTHER" id="PTHR24203">
    <property type="entry name" value="ANKYRIN REPEAT FAMILY PROTEIN"/>
    <property type="match status" value="1"/>
</dbReference>
<dbReference type="Gene3D" id="1.25.40.20">
    <property type="entry name" value="Ankyrin repeat-containing domain"/>
    <property type="match status" value="1"/>
</dbReference>
<dbReference type="Pfam" id="PF12796">
    <property type="entry name" value="Ank_2"/>
    <property type="match status" value="1"/>
</dbReference>
<keyword evidence="2" id="KW-0677">Repeat</keyword>
<evidence type="ECO:0000259" key="11">
    <source>
        <dbReference type="PROSITE" id="PS50103"/>
    </source>
</evidence>
<dbReference type="SUPFAM" id="SSF48403">
    <property type="entry name" value="Ankyrin repeat"/>
    <property type="match status" value="1"/>
</dbReference>
<evidence type="ECO:0000256" key="7">
    <source>
        <dbReference type="PROSITE-ProRule" id="PRU00176"/>
    </source>
</evidence>
<dbReference type="SMART" id="SM00356">
    <property type="entry name" value="ZnF_C3H1"/>
    <property type="match status" value="1"/>
</dbReference>
<feature type="repeat" description="ANK" evidence="6">
    <location>
        <begin position="225"/>
        <end position="257"/>
    </location>
</feature>
<dbReference type="SMART" id="SM00248">
    <property type="entry name" value="ANK"/>
    <property type="match status" value="3"/>
</dbReference>
<dbReference type="Gene3D" id="3.30.40.10">
    <property type="entry name" value="Zinc/RING finger domain, C3HC4 (zinc finger)"/>
    <property type="match status" value="1"/>
</dbReference>
<dbReference type="Pfam" id="PF13920">
    <property type="entry name" value="zf-C3HC4_3"/>
    <property type="match status" value="1"/>
</dbReference>
<feature type="region of interest" description="Disordered" evidence="9">
    <location>
        <begin position="527"/>
        <end position="594"/>
    </location>
</feature>
<protein>
    <recommendedName>
        <fullName evidence="14">RING-type E3 ubiquitin transferase</fullName>
    </recommendedName>
</protein>
<dbReference type="InterPro" id="IPR036855">
    <property type="entry name" value="Znf_CCCH_sf"/>
</dbReference>
<feature type="compositionally biased region" description="Polar residues" evidence="9">
    <location>
        <begin position="579"/>
        <end position="590"/>
    </location>
</feature>
<dbReference type="SUPFAM" id="SSF54928">
    <property type="entry name" value="RNA-binding domain, RBD"/>
    <property type="match status" value="1"/>
</dbReference>
<feature type="domain" description="C3H1-type" evidence="11">
    <location>
        <begin position="319"/>
        <end position="347"/>
    </location>
</feature>
<dbReference type="InterPro" id="IPR000504">
    <property type="entry name" value="RRM_dom"/>
</dbReference>